<protein>
    <submittedName>
        <fullName evidence="1">Uncharacterized protein</fullName>
    </submittedName>
</protein>
<sequence length="110" mass="13184">MFIGAWDRPDQDKETRQEYAETSIQELIESYPQAVSEWQIVESKIVHFEEYSEVYLDQIDQQDFNLFRIAIKVIIFDSYFVKLTFMDYWCSNLSESKQISDPIFNSFQAK</sequence>
<keyword evidence="2" id="KW-1185">Reference proteome</keyword>
<dbReference type="RefSeq" id="WP_005187146.1">
    <property type="nucleotide sequence ID" value="NZ_KB850050.1"/>
</dbReference>
<reference evidence="1 2" key="1">
    <citation type="submission" date="2013-02" db="EMBL/GenBank/DDBJ databases">
        <title>The Genome Sequence of Acinetobacter sp. ANC 4105.</title>
        <authorList>
            <consortium name="The Broad Institute Genome Sequencing Platform"/>
            <consortium name="The Broad Institute Genome Sequencing Center for Infectious Disease"/>
            <person name="Cerqueira G."/>
            <person name="Feldgarden M."/>
            <person name="Courvalin P."/>
            <person name="Perichon B."/>
            <person name="Grillot-Courvalin C."/>
            <person name="Clermont D."/>
            <person name="Rocha E."/>
            <person name="Yoon E.-J."/>
            <person name="Nemec A."/>
            <person name="Walker B."/>
            <person name="Young S.K."/>
            <person name="Zeng Q."/>
            <person name="Gargeya S."/>
            <person name="Fitzgerald M."/>
            <person name="Haas B."/>
            <person name="Abouelleil A."/>
            <person name="Alvarado L."/>
            <person name="Arachchi H.M."/>
            <person name="Berlin A.M."/>
            <person name="Chapman S.B."/>
            <person name="Dewar J."/>
            <person name="Goldberg J."/>
            <person name="Griggs A."/>
            <person name="Gujja S."/>
            <person name="Hansen M."/>
            <person name="Howarth C."/>
            <person name="Imamovic A."/>
            <person name="Larimer J."/>
            <person name="McCowan C."/>
            <person name="Murphy C."/>
            <person name="Neiman D."/>
            <person name="Pearson M."/>
            <person name="Priest M."/>
            <person name="Roberts A."/>
            <person name="Saif S."/>
            <person name="Shea T."/>
            <person name="Sisk P."/>
            <person name="Sykes S."/>
            <person name="Wortman J."/>
            <person name="Nusbaum C."/>
            <person name="Birren B."/>
        </authorList>
    </citation>
    <scope>NUCLEOTIDE SEQUENCE [LARGE SCALE GENOMIC DNA]</scope>
    <source>
        <strain evidence="1 2">ANC 4105</strain>
    </source>
</reference>
<proteinExistence type="predicted"/>
<dbReference type="EMBL" id="APRL01000013">
    <property type="protein sequence ID" value="ENW91594.1"/>
    <property type="molecule type" value="Genomic_DNA"/>
</dbReference>
<accession>N9MNU3</accession>
<dbReference type="eggNOG" id="ENOG50347MZ">
    <property type="taxonomic scope" value="Bacteria"/>
</dbReference>
<dbReference type="Proteomes" id="UP000013261">
    <property type="component" value="Unassembled WGS sequence"/>
</dbReference>
<dbReference type="AlphaFoldDB" id="N9MNU3"/>
<gene>
    <name evidence="1" type="ORF">F904_01531</name>
</gene>
<evidence type="ECO:0000313" key="1">
    <source>
        <dbReference type="EMBL" id="ENW91594.1"/>
    </source>
</evidence>
<organism evidence="1 2">
    <name type="scientific">Acinetobacter dispersus</name>
    <dbReference type="NCBI Taxonomy" id="70348"/>
    <lineage>
        <taxon>Bacteria</taxon>
        <taxon>Pseudomonadati</taxon>
        <taxon>Pseudomonadota</taxon>
        <taxon>Gammaproteobacteria</taxon>
        <taxon>Moraxellales</taxon>
        <taxon>Moraxellaceae</taxon>
        <taxon>Acinetobacter</taxon>
    </lineage>
</organism>
<comment type="caution">
    <text evidence="1">The sequence shown here is derived from an EMBL/GenBank/DDBJ whole genome shotgun (WGS) entry which is preliminary data.</text>
</comment>
<evidence type="ECO:0000313" key="2">
    <source>
        <dbReference type="Proteomes" id="UP000013261"/>
    </source>
</evidence>
<name>N9MNU3_9GAMM</name>
<dbReference type="HOGENOM" id="CLU_2165509_0_0_6"/>